<keyword evidence="2" id="KW-1185">Reference proteome</keyword>
<protein>
    <submittedName>
        <fullName evidence="1 3">Uncharacterized protein</fullName>
    </submittedName>
</protein>
<evidence type="ECO:0000313" key="3">
    <source>
        <dbReference type="WBParaSite" id="HPLM_0001343401-mRNA-1"/>
    </source>
</evidence>
<dbReference type="EMBL" id="UZAF01018204">
    <property type="protein sequence ID" value="VDO49095.1"/>
    <property type="molecule type" value="Genomic_DNA"/>
</dbReference>
<evidence type="ECO:0000313" key="2">
    <source>
        <dbReference type="Proteomes" id="UP000268014"/>
    </source>
</evidence>
<gene>
    <name evidence="1" type="ORF">HPLM_LOCUS13426</name>
</gene>
<evidence type="ECO:0000313" key="1">
    <source>
        <dbReference type="EMBL" id="VDO49095.1"/>
    </source>
</evidence>
<proteinExistence type="predicted"/>
<dbReference type="Proteomes" id="UP000268014">
    <property type="component" value="Unassembled WGS sequence"/>
</dbReference>
<organism evidence="3">
    <name type="scientific">Haemonchus placei</name>
    <name type="common">Barber's pole worm</name>
    <dbReference type="NCBI Taxonomy" id="6290"/>
    <lineage>
        <taxon>Eukaryota</taxon>
        <taxon>Metazoa</taxon>
        <taxon>Ecdysozoa</taxon>
        <taxon>Nematoda</taxon>
        <taxon>Chromadorea</taxon>
        <taxon>Rhabditida</taxon>
        <taxon>Rhabditina</taxon>
        <taxon>Rhabditomorpha</taxon>
        <taxon>Strongyloidea</taxon>
        <taxon>Trichostrongylidae</taxon>
        <taxon>Haemonchus</taxon>
    </lineage>
</organism>
<sequence length="140" mass="15480">MLISFILETNLKRSFLKAFAYSFPCPLFPSIPYPPPLSRELSQPFSSVEEGLCWIVRCGGGGGGQSSDMRGFNWLLARPPEDRAFMLFPRLLITALLPLSGKSYRVLLPFDTTFLIETGSSRGSVWSTRAIVAALHGHEA</sequence>
<dbReference type="WBParaSite" id="HPLM_0001343401-mRNA-1">
    <property type="protein sequence ID" value="HPLM_0001343401-mRNA-1"/>
    <property type="gene ID" value="HPLM_0001343401"/>
</dbReference>
<reference evidence="1 2" key="2">
    <citation type="submission" date="2018-11" db="EMBL/GenBank/DDBJ databases">
        <authorList>
            <consortium name="Pathogen Informatics"/>
        </authorList>
    </citation>
    <scope>NUCLEOTIDE SEQUENCE [LARGE SCALE GENOMIC DNA]</scope>
    <source>
        <strain evidence="1 2">MHpl1</strain>
    </source>
</reference>
<name>A0A0N4WPW3_HAEPC</name>
<accession>A0A0N4WPW3</accession>
<dbReference type="AlphaFoldDB" id="A0A0N4WPW3"/>
<reference evidence="3" key="1">
    <citation type="submission" date="2017-02" db="UniProtKB">
        <authorList>
            <consortium name="WormBaseParasite"/>
        </authorList>
    </citation>
    <scope>IDENTIFICATION</scope>
</reference>